<organism evidence="1 2">
    <name type="scientific">Trichinella nativa</name>
    <dbReference type="NCBI Taxonomy" id="6335"/>
    <lineage>
        <taxon>Eukaryota</taxon>
        <taxon>Metazoa</taxon>
        <taxon>Ecdysozoa</taxon>
        <taxon>Nematoda</taxon>
        <taxon>Enoplea</taxon>
        <taxon>Dorylaimia</taxon>
        <taxon>Trichinellida</taxon>
        <taxon>Trichinellidae</taxon>
        <taxon>Trichinella</taxon>
    </lineage>
</organism>
<dbReference type="STRING" id="6335.A0A0V1KWZ9"/>
<evidence type="ECO:0000313" key="2">
    <source>
        <dbReference type="Proteomes" id="UP000054721"/>
    </source>
</evidence>
<dbReference type="AlphaFoldDB" id="A0A0V1KWZ9"/>
<gene>
    <name evidence="1" type="ORF">T02_9799</name>
</gene>
<dbReference type="EMBL" id="JYDW01000213">
    <property type="protein sequence ID" value="KRZ51818.1"/>
    <property type="molecule type" value="Genomic_DNA"/>
</dbReference>
<keyword evidence="2" id="KW-1185">Reference proteome</keyword>
<dbReference type="OrthoDB" id="8057979at2759"/>
<evidence type="ECO:0000313" key="1">
    <source>
        <dbReference type="EMBL" id="KRZ51818.1"/>
    </source>
</evidence>
<dbReference type="Proteomes" id="UP000054721">
    <property type="component" value="Unassembled WGS sequence"/>
</dbReference>
<comment type="caution">
    <text evidence="1">The sequence shown here is derived from an EMBL/GenBank/DDBJ whole genome shotgun (WGS) entry which is preliminary data.</text>
</comment>
<accession>A0A0V1KWZ9</accession>
<reference evidence="1 2" key="1">
    <citation type="submission" date="2015-05" db="EMBL/GenBank/DDBJ databases">
        <title>Evolution of Trichinella species and genotypes.</title>
        <authorList>
            <person name="Korhonen P.K."/>
            <person name="Edoardo P."/>
            <person name="Giuseppe L.R."/>
            <person name="Gasser R.B."/>
        </authorList>
    </citation>
    <scope>NUCLEOTIDE SEQUENCE [LARGE SCALE GENOMIC DNA]</scope>
    <source>
        <strain evidence="1">ISS10</strain>
    </source>
</reference>
<name>A0A0V1KWZ9_9BILA</name>
<sequence length="100" mass="11964">MEMKAKLPRNSLLLTLTPYVDDMDLIRVVERIQRLHLRYQYEHPVLLLKKHPLTVLVIQLSHDHQLLADIGQTFVDRIQRERSTITKILRKWVICTKKKL</sequence>
<protein>
    <submittedName>
        <fullName evidence="1">Uncharacterized protein</fullName>
    </submittedName>
</protein>
<proteinExistence type="predicted"/>